<dbReference type="AlphaFoldDB" id="A0A0F9QCC0"/>
<proteinExistence type="predicted"/>
<dbReference type="EMBL" id="LAZR01001720">
    <property type="protein sequence ID" value="KKN40179.1"/>
    <property type="molecule type" value="Genomic_DNA"/>
</dbReference>
<sequence length="117" mass="13328">MNLDIEALRLTWDELQPLVRLDTTNALYEPDPHAVADAQLAKALWGFYDWLEIWPKSALRDALEQANIERPSAARAETGLEADDTYYKATVKGDSPDQWETFSIDGVRYLNGERVTE</sequence>
<name>A0A0F9QCC0_9ZZZZ</name>
<evidence type="ECO:0000313" key="1">
    <source>
        <dbReference type="EMBL" id="KKN40179.1"/>
    </source>
</evidence>
<protein>
    <submittedName>
        <fullName evidence="1">Uncharacterized protein</fullName>
    </submittedName>
</protein>
<gene>
    <name evidence="1" type="ORF">LCGC14_0736110</name>
</gene>
<comment type="caution">
    <text evidence="1">The sequence shown here is derived from an EMBL/GenBank/DDBJ whole genome shotgun (WGS) entry which is preliminary data.</text>
</comment>
<accession>A0A0F9QCC0</accession>
<organism evidence="1">
    <name type="scientific">marine sediment metagenome</name>
    <dbReference type="NCBI Taxonomy" id="412755"/>
    <lineage>
        <taxon>unclassified sequences</taxon>
        <taxon>metagenomes</taxon>
        <taxon>ecological metagenomes</taxon>
    </lineage>
</organism>
<reference evidence="1" key="1">
    <citation type="journal article" date="2015" name="Nature">
        <title>Complex archaea that bridge the gap between prokaryotes and eukaryotes.</title>
        <authorList>
            <person name="Spang A."/>
            <person name="Saw J.H."/>
            <person name="Jorgensen S.L."/>
            <person name="Zaremba-Niedzwiedzka K."/>
            <person name="Martijn J."/>
            <person name="Lind A.E."/>
            <person name="van Eijk R."/>
            <person name="Schleper C."/>
            <person name="Guy L."/>
            <person name="Ettema T.J."/>
        </authorList>
    </citation>
    <scope>NUCLEOTIDE SEQUENCE</scope>
</reference>